<comment type="caution">
    <text evidence="1">The sequence shown here is derived from an EMBL/GenBank/DDBJ whole genome shotgun (WGS) entry which is preliminary data.</text>
</comment>
<gene>
    <name evidence="1" type="ORF">P9H32_00185</name>
</gene>
<dbReference type="EMBL" id="JARVCO010000002">
    <property type="protein sequence ID" value="MDZ8117028.1"/>
    <property type="molecule type" value="Genomic_DNA"/>
</dbReference>
<evidence type="ECO:0000313" key="2">
    <source>
        <dbReference type="Proteomes" id="UP001290861"/>
    </source>
</evidence>
<reference evidence="1 2" key="1">
    <citation type="journal article" date="2024" name="Appl. Environ. Microbiol.">
        <title>Pontiella agarivorans sp. nov., a novel marine anaerobic bacterium capable of degrading macroalgal polysaccharides and fixing nitrogen.</title>
        <authorList>
            <person name="Liu N."/>
            <person name="Kivenson V."/>
            <person name="Peng X."/>
            <person name="Cui Z."/>
            <person name="Lankiewicz T.S."/>
            <person name="Gosselin K.M."/>
            <person name="English C.J."/>
            <person name="Blair E.M."/>
            <person name="O'Malley M.A."/>
            <person name="Valentine D.L."/>
        </authorList>
    </citation>
    <scope>NUCLEOTIDE SEQUENCE [LARGE SCALE GENOMIC DNA]</scope>
    <source>
        <strain evidence="1 2">NLcol2</strain>
    </source>
</reference>
<dbReference type="Proteomes" id="UP001290861">
    <property type="component" value="Unassembled WGS sequence"/>
</dbReference>
<evidence type="ECO:0000313" key="1">
    <source>
        <dbReference type="EMBL" id="MDZ8117028.1"/>
    </source>
</evidence>
<dbReference type="RefSeq" id="WP_322606834.1">
    <property type="nucleotide sequence ID" value="NZ_JARVCO010000002.1"/>
</dbReference>
<organism evidence="1 2">
    <name type="scientific">Pontiella agarivorans</name>
    <dbReference type="NCBI Taxonomy" id="3038953"/>
    <lineage>
        <taxon>Bacteria</taxon>
        <taxon>Pseudomonadati</taxon>
        <taxon>Kiritimatiellota</taxon>
        <taxon>Kiritimatiellia</taxon>
        <taxon>Kiritimatiellales</taxon>
        <taxon>Pontiellaceae</taxon>
        <taxon>Pontiella</taxon>
    </lineage>
</organism>
<proteinExistence type="predicted"/>
<keyword evidence="2" id="KW-1185">Reference proteome</keyword>
<protein>
    <submittedName>
        <fullName evidence="1">Uncharacterized protein</fullName>
    </submittedName>
</protein>
<accession>A0ABU5MSD2</accession>
<sequence>MTEEQARFFYDNAMYGMLIDFRPTQAAVLAWEAAESGSEVPLLKAMDKLELLEQETLKAEFYPFENWYRETWIRRRPRFYNIHYSYHKLRAYLER</sequence>
<name>A0ABU5MSD2_9BACT</name>